<evidence type="ECO:0000256" key="5">
    <source>
        <dbReference type="ARBA" id="ARBA00022490"/>
    </source>
</evidence>
<comment type="similarity">
    <text evidence="2">Belongs to the PhoU family.</text>
</comment>
<sequence>MAALVESQLQGAITAFERRDVAAAENLIPNDTRVNEFDRDIETRVMALLAAELLPAELLREVMTIMKLTGELERVGDLAKNIAKRTLVVSREAPSRPAMGVARMGRASLRQFSDILDAYATRNLDAAKAVWGGDDEVDELYNSVFQEITLAMIADSSKVNACTHLAFIAKNFERVGDHATNIAEAIYFLETGSPFVESPQKSDEAAAAPPRQSGGAFGMN</sequence>
<reference evidence="9" key="1">
    <citation type="submission" date="2018-06" db="EMBL/GenBank/DDBJ databases">
        <authorList>
            <person name="Zhirakovskaya E."/>
        </authorList>
    </citation>
    <scope>NUCLEOTIDE SEQUENCE</scope>
</reference>
<evidence type="ECO:0000256" key="1">
    <source>
        <dbReference type="ARBA" id="ARBA00004496"/>
    </source>
</evidence>
<evidence type="ECO:0000259" key="8">
    <source>
        <dbReference type="Pfam" id="PF01895"/>
    </source>
</evidence>
<dbReference type="InterPro" id="IPR028366">
    <property type="entry name" value="PhoU"/>
</dbReference>
<dbReference type="Gene3D" id="1.20.58.220">
    <property type="entry name" value="Phosphate transport system protein phou homolog 2, domain 2"/>
    <property type="match status" value="1"/>
</dbReference>
<feature type="region of interest" description="Disordered" evidence="7">
    <location>
        <begin position="198"/>
        <end position="220"/>
    </location>
</feature>
<dbReference type="EMBL" id="UOEH01000137">
    <property type="protein sequence ID" value="VAV94296.1"/>
    <property type="molecule type" value="Genomic_DNA"/>
</dbReference>
<dbReference type="GO" id="GO:0006817">
    <property type="term" value="P:phosphate ion transport"/>
    <property type="evidence" value="ECO:0007669"/>
    <property type="project" value="UniProtKB-KW"/>
</dbReference>
<dbReference type="SUPFAM" id="SSF109755">
    <property type="entry name" value="PhoU-like"/>
    <property type="match status" value="1"/>
</dbReference>
<proteinExistence type="inferred from homology"/>
<dbReference type="PANTHER" id="PTHR42930:SF3">
    <property type="entry name" value="PHOSPHATE-SPECIFIC TRANSPORT SYSTEM ACCESSORY PROTEIN PHOU"/>
    <property type="match status" value="1"/>
</dbReference>
<dbReference type="GO" id="GO:0045936">
    <property type="term" value="P:negative regulation of phosphate metabolic process"/>
    <property type="evidence" value="ECO:0007669"/>
    <property type="project" value="InterPro"/>
</dbReference>
<name>A0A3B0S0D8_9ZZZZ</name>
<keyword evidence="4" id="KW-0813">Transport</keyword>
<dbReference type="PIRSF" id="PIRSF003107">
    <property type="entry name" value="PhoU"/>
    <property type="match status" value="1"/>
</dbReference>
<evidence type="ECO:0000313" key="9">
    <source>
        <dbReference type="EMBL" id="VAV94296.1"/>
    </source>
</evidence>
<dbReference type="InterPro" id="IPR026022">
    <property type="entry name" value="PhoU_dom"/>
</dbReference>
<evidence type="ECO:0000256" key="4">
    <source>
        <dbReference type="ARBA" id="ARBA00022448"/>
    </source>
</evidence>
<feature type="domain" description="PhoU" evidence="8">
    <location>
        <begin position="101"/>
        <end position="186"/>
    </location>
</feature>
<keyword evidence="5" id="KW-0963">Cytoplasm</keyword>
<protein>
    <submittedName>
        <fullName evidence="9">Phosphate transport system regulatory protein PhoU</fullName>
    </submittedName>
</protein>
<dbReference type="NCBIfam" id="TIGR02135">
    <property type="entry name" value="phoU_full"/>
    <property type="match status" value="1"/>
</dbReference>
<organism evidence="9">
    <name type="scientific">hydrothermal vent metagenome</name>
    <dbReference type="NCBI Taxonomy" id="652676"/>
    <lineage>
        <taxon>unclassified sequences</taxon>
        <taxon>metagenomes</taxon>
        <taxon>ecological metagenomes</taxon>
    </lineage>
</organism>
<comment type="subunit">
    <text evidence="3">Homodimer.</text>
</comment>
<evidence type="ECO:0000256" key="2">
    <source>
        <dbReference type="ARBA" id="ARBA00008107"/>
    </source>
</evidence>
<comment type="subcellular location">
    <subcellularLocation>
        <location evidence="1">Cytoplasm</location>
    </subcellularLocation>
</comment>
<gene>
    <name evidence="9" type="ORF">MNBD_ALPHA05-103</name>
</gene>
<dbReference type="InterPro" id="IPR038078">
    <property type="entry name" value="PhoU-like_sf"/>
</dbReference>
<dbReference type="PANTHER" id="PTHR42930">
    <property type="entry name" value="PHOSPHATE-SPECIFIC TRANSPORT SYSTEM ACCESSORY PROTEIN PHOU"/>
    <property type="match status" value="1"/>
</dbReference>
<accession>A0A3B0S0D8</accession>
<dbReference type="GO" id="GO:0005737">
    <property type="term" value="C:cytoplasm"/>
    <property type="evidence" value="ECO:0007669"/>
    <property type="project" value="UniProtKB-SubCell"/>
</dbReference>
<feature type="domain" description="PhoU" evidence="8">
    <location>
        <begin position="1"/>
        <end position="86"/>
    </location>
</feature>
<dbReference type="GO" id="GO:0030643">
    <property type="term" value="P:intracellular phosphate ion homeostasis"/>
    <property type="evidence" value="ECO:0007669"/>
    <property type="project" value="InterPro"/>
</dbReference>
<keyword evidence="6" id="KW-0592">Phosphate transport</keyword>
<dbReference type="FunFam" id="1.20.58.220:FF:000004">
    <property type="entry name" value="Phosphate-specific transport system accessory protein PhoU"/>
    <property type="match status" value="1"/>
</dbReference>
<dbReference type="Pfam" id="PF01895">
    <property type="entry name" value="PhoU"/>
    <property type="match status" value="2"/>
</dbReference>
<evidence type="ECO:0000256" key="6">
    <source>
        <dbReference type="ARBA" id="ARBA00022592"/>
    </source>
</evidence>
<dbReference type="AlphaFoldDB" id="A0A3B0S0D8"/>
<evidence type="ECO:0000256" key="7">
    <source>
        <dbReference type="SAM" id="MobiDB-lite"/>
    </source>
</evidence>
<evidence type="ECO:0000256" key="3">
    <source>
        <dbReference type="ARBA" id="ARBA00011738"/>
    </source>
</evidence>